<feature type="region of interest" description="Disordered" evidence="1">
    <location>
        <begin position="89"/>
        <end position="123"/>
    </location>
</feature>
<organism evidence="2 3">
    <name type="scientific">Penicillium desertorum</name>
    <dbReference type="NCBI Taxonomy" id="1303715"/>
    <lineage>
        <taxon>Eukaryota</taxon>
        <taxon>Fungi</taxon>
        <taxon>Dikarya</taxon>
        <taxon>Ascomycota</taxon>
        <taxon>Pezizomycotina</taxon>
        <taxon>Eurotiomycetes</taxon>
        <taxon>Eurotiomycetidae</taxon>
        <taxon>Eurotiales</taxon>
        <taxon>Aspergillaceae</taxon>
        <taxon>Penicillium</taxon>
    </lineage>
</organism>
<keyword evidence="3" id="KW-1185">Reference proteome</keyword>
<gene>
    <name evidence="2" type="ORF">N7530_012773</name>
</gene>
<protein>
    <submittedName>
        <fullName evidence="2">Uncharacterized protein</fullName>
    </submittedName>
</protein>
<evidence type="ECO:0000256" key="1">
    <source>
        <dbReference type="SAM" id="MobiDB-lite"/>
    </source>
</evidence>
<name>A0A9X0BFR5_9EURO</name>
<evidence type="ECO:0000313" key="2">
    <source>
        <dbReference type="EMBL" id="KAJ5455004.1"/>
    </source>
</evidence>
<sequence>MAMDVLEKSGTGTTSDICPSCLGKRGAFETEGGYDNTRGEFHAPYFSAQCRSCYGEGIAFDRCKDCFGVGYLRLYCGSCEEEFRRCRSRDDRERASVEDGESEMKEMNDVVGRSESSEKAPAL</sequence>
<comment type="caution">
    <text evidence="2">The sequence shown here is derived from an EMBL/GenBank/DDBJ whole genome shotgun (WGS) entry which is preliminary data.</text>
</comment>
<feature type="compositionally biased region" description="Basic and acidic residues" evidence="1">
    <location>
        <begin position="89"/>
        <end position="108"/>
    </location>
</feature>
<accession>A0A9X0BFR5</accession>
<proteinExistence type="predicted"/>
<dbReference type="AlphaFoldDB" id="A0A9X0BFR5"/>
<dbReference type="Proteomes" id="UP001147760">
    <property type="component" value="Unassembled WGS sequence"/>
</dbReference>
<reference evidence="2" key="2">
    <citation type="journal article" date="2023" name="IMA Fungus">
        <title>Comparative genomic study of the Penicillium genus elucidates a diverse pangenome and 15 lateral gene transfer events.</title>
        <authorList>
            <person name="Petersen C."/>
            <person name="Sorensen T."/>
            <person name="Nielsen M.R."/>
            <person name="Sondergaard T.E."/>
            <person name="Sorensen J.L."/>
            <person name="Fitzpatrick D.A."/>
            <person name="Frisvad J.C."/>
            <person name="Nielsen K.L."/>
        </authorList>
    </citation>
    <scope>NUCLEOTIDE SEQUENCE</scope>
    <source>
        <strain evidence="2">IBT 17660</strain>
    </source>
</reference>
<dbReference type="EMBL" id="JAPWDO010000010">
    <property type="protein sequence ID" value="KAJ5455004.1"/>
    <property type="molecule type" value="Genomic_DNA"/>
</dbReference>
<evidence type="ECO:0000313" key="3">
    <source>
        <dbReference type="Proteomes" id="UP001147760"/>
    </source>
</evidence>
<dbReference type="OrthoDB" id="10404124at2759"/>
<reference evidence="2" key="1">
    <citation type="submission" date="2022-12" db="EMBL/GenBank/DDBJ databases">
        <authorList>
            <person name="Petersen C."/>
        </authorList>
    </citation>
    <scope>NUCLEOTIDE SEQUENCE</scope>
    <source>
        <strain evidence="2">IBT 17660</strain>
    </source>
</reference>